<dbReference type="RefSeq" id="WP_157329432.1">
    <property type="nucleotide sequence ID" value="NZ_JANADL010000005.1"/>
</dbReference>
<protein>
    <submittedName>
        <fullName evidence="1">Uncharacterized protein</fullName>
    </submittedName>
</protein>
<evidence type="ECO:0000313" key="2">
    <source>
        <dbReference type="Proteomes" id="UP000449969"/>
    </source>
</evidence>
<comment type="caution">
    <text evidence="1">The sequence shown here is derived from an EMBL/GenBank/DDBJ whole genome shotgun (WGS) entry which is preliminary data.</text>
</comment>
<gene>
    <name evidence="1" type="ORF">GPL20_10145</name>
</gene>
<organism evidence="1 2">
    <name type="scientific">Bradyrhizobium cajani</name>
    <dbReference type="NCBI Taxonomy" id="1928661"/>
    <lineage>
        <taxon>Bacteria</taxon>
        <taxon>Pseudomonadati</taxon>
        <taxon>Pseudomonadota</taxon>
        <taxon>Alphaproteobacteria</taxon>
        <taxon>Hyphomicrobiales</taxon>
        <taxon>Nitrobacteraceae</taxon>
        <taxon>Bradyrhizobium</taxon>
    </lineage>
</organism>
<name>A0A844TBS9_9BRAD</name>
<dbReference type="AlphaFoldDB" id="A0A844TBS9"/>
<dbReference type="Proteomes" id="UP000449969">
    <property type="component" value="Unassembled WGS sequence"/>
</dbReference>
<reference evidence="1 2" key="1">
    <citation type="submission" date="2019-12" db="EMBL/GenBank/DDBJ databases">
        <title>Draft genome sequences Bradyrhizobium cajani AMBPC1010, Bradyrhizobium pachyrhizi AMBPC1040 and Bradyrhizobium yuanmingense ALSPC3051, three plant growth promoting strains isolated from nodules of Cajanus cajan L. in Dominican Republic.</title>
        <authorList>
            <person name="Flores-Felix J.D."/>
            <person name="Araujo J."/>
            <person name="Diaz-Alcantara C."/>
            <person name="Gonzalez-Andres F."/>
            <person name="Velazquez E."/>
        </authorList>
    </citation>
    <scope>NUCLEOTIDE SEQUENCE [LARGE SCALE GENOMIC DNA]</scope>
    <source>
        <strain evidence="1 2">1010</strain>
    </source>
</reference>
<sequence>MAKPARLKPSRKGSSKLSQLISTVMRLQAVASKKAGSKKGLERWKADRDIAVDAVFEAETAKQPICGGEIDPPLLHYVSDG</sequence>
<proteinExistence type="predicted"/>
<accession>A0A844TBS9</accession>
<evidence type="ECO:0000313" key="1">
    <source>
        <dbReference type="EMBL" id="MVT73454.1"/>
    </source>
</evidence>
<dbReference type="EMBL" id="WQNE01000006">
    <property type="protein sequence ID" value="MVT73454.1"/>
    <property type="molecule type" value="Genomic_DNA"/>
</dbReference>
<keyword evidence="2" id="KW-1185">Reference proteome</keyword>